<accession>A0AA86NRZ0</accession>
<keyword evidence="3" id="KW-1185">Reference proteome</keyword>
<reference evidence="2 3" key="2">
    <citation type="submission" date="2024-07" db="EMBL/GenBank/DDBJ databases">
        <authorList>
            <person name="Akdeniz Z."/>
        </authorList>
    </citation>
    <scope>NUCLEOTIDE SEQUENCE [LARGE SCALE GENOMIC DNA]</scope>
</reference>
<name>A0AA86NRZ0_9EUKA</name>
<evidence type="ECO:0000313" key="1">
    <source>
        <dbReference type="EMBL" id="CAI9923766.1"/>
    </source>
</evidence>
<comment type="caution">
    <text evidence="1">The sequence shown here is derived from an EMBL/GenBank/DDBJ whole genome shotgun (WGS) entry which is preliminary data.</text>
</comment>
<gene>
    <name evidence="1" type="ORF">HINF_LOCUS11411</name>
    <name evidence="2" type="ORF">HINF_LOCUS40354</name>
</gene>
<proteinExistence type="predicted"/>
<dbReference type="Proteomes" id="UP001642409">
    <property type="component" value="Unassembled WGS sequence"/>
</dbReference>
<dbReference type="EMBL" id="CATOUU010000295">
    <property type="protein sequence ID" value="CAI9923766.1"/>
    <property type="molecule type" value="Genomic_DNA"/>
</dbReference>
<evidence type="ECO:0000313" key="3">
    <source>
        <dbReference type="Proteomes" id="UP001642409"/>
    </source>
</evidence>
<sequence>MYYLGVKKYLFYALDSNYSVNVLYTILSIFRCQIQLKLNSFTQEATQLDSINIDSRDVLQMLLSCSTLEWNQYNFVLYILQIEIFNVFAPITMKPDIYNSEHFQPKLFRKLSRQQIYMISYELSEK</sequence>
<organism evidence="1">
    <name type="scientific">Hexamita inflata</name>
    <dbReference type="NCBI Taxonomy" id="28002"/>
    <lineage>
        <taxon>Eukaryota</taxon>
        <taxon>Metamonada</taxon>
        <taxon>Diplomonadida</taxon>
        <taxon>Hexamitidae</taxon>
        <taxon>Hexamitinae</taxon>
        <taxon>Hexamita</taxon>
    </lineage>
</organism>
<evidence type="ECO:0000313" key="2">
    <source>
        <dbReference type="EMBL" id="CAL6044017.1"/>
    </source>
</evidence>
<dbReference type="AlphaFoldDB" id="A0AA86NRZ0"/>
<reference evidence="1" key="1">
    <citation type="submission" date="2023-06" db="EMBL/GenBank/DDBJ databases">
        <authorList>
            <person name="Kurt Z."/>
        </authorList>
    </citation>
    <scope>NUCLEOTIDE SEQUENCE</scope>
</reference>
<protein>
    <submittedName>
        <fullName evidence="2">Hypothetical_protein</fullName>
    </submittedName>
</protein>
<dbReference type="EMBL" id="CAXDID020000159">
    <property type="protein sequence ID" value="CAL6044017.1"/>
    <property type="molecule type" value="Genomic_DNA"/>
</dbReference>